<accession>A0A1H0DYA6</accession>
<keyword evidence="7" id="KW-0411">Iron-sulfur</keyword>
<keyword evidence="6" id="KW-0408">Iron</keyword>
<evidence type="ECO:0000313" key="10">
    <source>
        <dbReference type="Proteomes" id="UP000199602"/>
    </source>
</evidence>
<evidence type="ECO:0000256" key="2">
    <source>
        <dbReference type="ARBA" id="ARBA00022485"/>
    </source>
</evidence>
<dbReference type="GO" id="GO:0046872">
    <property type="term" value="F:metal ion binding"/>
    <property type="evidence" value="ECO:0007669"/>
    <property type="project" value="UniProtKB-KW"/>
</dbReference>
<sequence length="144" mass="16048">MNKKYPSKIIALHFASGVSRQPMMCNLARKFDLTFNILKARITPKEEGHMIIELTGPEEDFQKGLSYLQENGVSIQEVAQNIARDENLCMHCGICLSLCLTGALSLNPKTRLIEFNPEKCTACGRCTKICPVKAMQVQIDTNGE</sequence>
<dbReference type="Pfam" id="PF12838">
    <property type="entry name" value="Fer4_7"/>
    <property type="match status" value="1"/>
</dbReference>
<dbReference type="AlphaFoldDB" id="A0A1H0DYA6"/>
<dbReference type="SMART" id="SM00930">
    <property type="entry name" value="NIL"/>
    <property type="match status" value="1"/>
</dbReference>
<feature type="domain" description="4Fe-4S ferredoxin-type" evidence="8">
    <location>
        <begin position="80"/>
        <end position="109"/>
    </location>
</feature>
<dbReference type="InterPro" id="IPR017896">
    <property type="entry name" value="4Fe4S_Fe-S-bd"/>
</dbReference>
<dbReference type="OrthoDB" id="9808559at2"/>
<evidence type="ECO:0000259" key="8">
    <source>
        <dbReference type="PROSITE" id="PS51379"/>
    </source>
</evidence>
<evidence type="ECO:0000256" key="5">
    <source>
        <dbReference type="ARBA" id="ARBA00022982"/>
    </source>
</evidence>
<dbReference type="EMBL" id="FNIN01000006">
    <property type="protein sequence ID" value="SDN75013.1"/>
    <property type="molecule type" value="Genomic_DNA"/>
</dbReference>
<evidence type="ECO:0000256" key="6">
    <source>
        <dbReference type="ARBA" id="ARBA00023004"/>
    </source>
</evidence>
<name>A0A1H0DYA6_9BACT</name>
<dbReference type="PROSITE" id="PS00198">
    <property type="entry name" value="4FE4S_FER_1"/>
    <property type="match status" value="1"/>
</dbReference>
<evidence type="ECO:0000313" key="9">
    <source>
        <dbReference type="EMBL" id="SDN75013.1"/>
    </source>
</evidence>
<reference evidence="9 10" key="1">
    <citation type="submission" date="2016-10" db="EMBL/GenBank/DDBJ databases">
        <authorList>
            <person name="de Groot N.N."/>
        </authorList>
    </citation>
    <scope>NUCLEOTIDE SEQUENCE [LARGE SCALE GENOMIC DNA]</scope>
    <source>
        <strain evidence="9 10">DSM 15269</strain>
    </source>
</reference>
<proteinExistence type="predicted"/>
<evidence type="ECO:0000256" key="7">
    <source>
        <dbReference type="ARBA" id="ARBA00023014"/>
    </source>
</evidence>
<feature type="domain" description="4Fe-4S ferredoxin-type" evidence="8">
    <location>
        <begin position="111"/>
        <end position="140"/>
    </location>
</feature>
<dbReference type="InterPro" id="IPR018449">
    <property type="entry name" value="NIL_domain"/>
</dbReference>
<evidence type="ECO:0000256" key="4">
    <source>
        <dbReference type="ARBA" id="ARBA00022737"/>
    </source>
</evidence>
<dbReference type="Gene3D" id="3.30.70.260">
    <property type="match status" value="1"/>
</dbReference>
<keyword evidence="5" id="KW-0249">Electron transport</keyword>
<evidence type="ECO:0000256" key="3">
    <source>
        <dbReference type="ARBA" id="ARBA00022723"/>
    </source>
</evidence>
<organism evidence="9 10">
    <name type="scientific">Desulfonauticus submarinus</name>
    <dbReference type="NCBI Taxonomy" id="206665"/>
    <lineage>
        <taxon>Bacteria</taxon>
        <taxon>Pseudomonadati</taxon>
        <taxon>Thermodesulfobacteriota</taxon>
        <taxon>Desulfovibrionia</taxon>
        <taxon>Desulfovibrionales</taxon>
        <taxon>Desulfonauticaceae</taxon>
        <taxon>Desulfonauticus</taxon>
    </lineage>
</organism>
<evidence type="ECO:0000256" key="1">
    <source>
        <dbReference type="ARBA" id="ARBA00022448"/>
    </source>
</evidence>
<keyword evidence="3" id="KW-0479">Metal-binding</keyword>
<dbReference type="RefSeq" id="WP_092065309.1">
    <property type="nucleotide sequence ID" value="NZ_FNIN01000006.1"/>
</dbReference>
<dbReference type="PANTHER" id="PTHR43687:SF6">
    <property type="entry name" value="L-ASPARTATE SEMIALDEHYDE SULFURTRANSFERASE IRON-SULFUR SUBUNIT"/>
    <property type="match status" value="1"/>
</dbReference>
<keyword evidence="2" id="KW-0004">4Fe-4S</keyword>
<keyword evidence="4" id="KW-0677">Repeat</keyword>
<dbReference type="PANTHER" id="PTHR43687">
    <property type="entry name" value="ADENYLYLSULFATE REDUCTASE, BETA SUBUNIT"/>
    <property type="match status" value="1"/>
</dbReference>
<dbReference type="GO" id="GO:0051539">
    <property type="term" value="F:4 iron, 4 sulfur cluster binding"/>
    <property type="evidence" value="ECO:0007669"/>
    <property type="project" value="UniProtKB-KW"/>
</dbReference>
<keyword evidence="10" id="KW-1185">Reference proteome</keyword>
<dbReference type="Gene3D" id="3.30.70.20">
    <property type="match status" value="1"/>
</dbReference>
<dbReference type="STRING" id="206665.SAMN04488516_10650"/>
<dbReference type="SUPFAM" id="SSF55021">
    <property type="entry name" value="ACT-like"/>
    <property type="match status" value="1"/>
</dbReference>
<dbReference type="Proteomes" id="UP000199602">
    <property type="component" value="Unassembled WGS sequence"/>
</dbReference>
<protein>
    <submittedName>
        <fullName evidence="9">4Fe-4S dicluster domain-containing protein</fullName>
    </submittedName>
</protein>
<dbReference type="PROSITE" id="PS51379">
    <property type="entry name" value="4FE4S_FER_2"/>
    <property type="match status" value="2"/>
</dbReference>
<dbReference type="InterPro" id="IPR017900">
    <property type="entry name" value="4Fe4S_Fe_S_CS"/>
</dbReference>
<keyword evidence="1" id="KW-0813">Transport</keyword>
<dbReference type="Pfam" id="PF09383">
    <property type="entry name" value="NIL"/>
    <property type="match status" value="1"/>
</dbReference>
<dbReference type="SUPFAM" id="SSF54862">
    <property type="entry name" value="4Fe-4S ferredoxins"/>
    <property type="match status" value="1"/>
</dbReference>
<dbReference type="InterPro" id="IPR050572">
    <property type="entry name" value="Fe-S_Ferredoxin"/>
</dbReference>
<dbReference type="InterPro" id="IPR045865">
    <property type="entry name" value="ACT-like_dom_sf"/>
</dbReference>
<gene>
    <name evidence="9" type="ORF">SAMN04488516_10650</name>
</gene>